<dbReference type="NCBIfam" id="TIGR00773">
    <property type="entry name" value="NhaA"/>
    <property type="match status" value="1"/>
</dbReference>
<dbReference type="GO" id="GO:0005886">
    <property type="term" value="C:plasma membrane"/>
    <property type="evidence" value="ECO:0007669"/>
    <property type="project" value="UniProtKB-SubCell"/>
</dbReference>
<evidence type="ECO:0000313" key="9">
    <source>
        <dbReference type="Proteomes" id="UP000564677"/>
    </source>
</evidence>
<evidence type="ECO:0000256" key="1">
    <source>
        <dbReference type="ARBA" id="ARBA00004429"/>
    </source>
</evidence>
<sequence>MTRIEETAETLAKAPARAESALRDFLRSEASGGIILIAAAILAMIAANVPGIAETYFHTLHREIGPTLSAVHGPMTVHLWINDGLMAVFFLLVGLEIKREFVDGRLASWERRRLPVVAAAAGMIGPAIVYLAIAGGTPGLANGWAIPAATDIAFAIGVLAILGSRAPASLKLFLTTVAIVDDMGAVAIIALAYTAHISTLALAGAAIVLATMYVLNRSGVRRLWIYLLLALLLWYLVFLSGIHATVAGVAAAMTIPIVKSPGHPDDAASPLHRLEHALHPWSAYLIVPLFGFANSGVSLAGVSPAVLLAPLPLGIALGLFIGKQLGIFGSIWIAVRTGFATRPGGWRQIYGVSLLAGIGFTMSLFIGGLAFPDRPELIDQVKIGVLAGSLLSAIAGYLVLRSASTATTSTANPPSDSSAPTQPVDVQP</sequence>
<dbReference type="RefSeq" id="WP_167300079.1">
    <property type="nucleotide sequence ID" value="NZ_JAASQV010000002.1"/>
</dbReference>
<comment type="subcellular location">
    <subcellularLocation>
        <location evidence="1">Cell inner membrane</location>
        <topology evidence="1">Multi-pass membrane protein</topology>
    </subcellularLocation>
    <subcellularLocation>
        <location evidence="6">Cell membrane</location>
        <topology evidence="6">Multi-pass membrane protein</topology>
    </subcellularLocation>
</comment>
<protein>
    <recommendedName>
        <fullName evidence="6">Na(+)/H(+) antiporter NhaA</fullName>
    </recommendedName>
    <alternativeName>
        <fullName evidence="6">Sodium/proton antiporter NhaA</fullName>
    </alternativeName>
</protein>
<keyword evidence="6" id="KW-0739">Sodium transport</keyword>
<evidence type="ECO:0000256" key="3">
    <source>
        <dbReference type="ARBA" id="ARBA00022692"/>
    </source>
</evidence>
<dbReference type="Pfam" id="PF06965">
    <property type="entry name" value="Na_H_antiport_1"/>
    <property type="match status" value="1"/>
</dbReference>
<dbReference type="NCBIfam" id="NF007111">
    <property type="entry name" value="PRK09560.1"/>
    <property type="match status" value="1"/>
</dbReference>
<proteinExistence type="inferred from homology"/>
<dbReference type="PANTHER" id="PTHR30341">
    <property type="entry name" value="SODIUM ION/PROTON ANTIPORTER NHAA-RELATED"/>
    <property type="match status" value="1"/>
</dbReference>
<comment type="function">
    <text evidence="6">Na(+)/H(+) antiporter that extrudes sodium in exchange for external protons.</text>
</comment>
<organism evidence="8 9">
    <name type="scientific">Sphingomonas leidyi</name>
    <dbReference type="NCBI Taxonomy" id="68569"/>
    <lineage>
        <taxon>Bacteria</taxon>
        <taxon>Pseudomonadati</taxon>
        <taxon>Pseudomonadota</taxon>
        <taxon>Alphaproteobacteria</taxon>
        <taxon>Sphingomonadales</taxon>
        <taxon>Sphingomonadaceae</taxon>
        <taxon>Sphingomonas</taxon>
    </lineage>
</organism>
<name>A0A7X5V0M9_9SPHN</name>
<feature type="compositionally biased region" description="Low complexity" evidence="7">
    <location>
        <begin position="407"/>
        <end position="421"/>
    </location>
</feature>
<keyword evidence="9" id="KW-1185">Reference proteome</keyword>
<gene>
    <name evidence="6" type="primary">nhaA</name>
    <name evidence="8" type="ORF">FHR20_002696</name>
</gene>
<dbReference type="GO" id="GO:0006885">
    <property type="term" value="P:regulation of pH"/>
    <property type="evidence" value="ECO:0007669"/>
    <property type="project" value="UniProtKB-UniRule"/>
</dbReference>
<feature type="transmembrane region" description="Helical" evidence="6">
    <location>
        <begin position="223"/>
        <end position="255"/>
    </location>
</feature>
<keyword evidence="2 6" id="KW-1003">Cell membrane</keyword>
<keyword evidence="6" id="KW-0406">Ion transport</keyword>
<evidence type="ECO:0000256" key="5">
    <source>
        <dbReference type="ARBA" id="ARBA00023136"/>
    </source>
</evidence>
<dbReference type="InterPro" id="IPR004670">
    <property type="entry name" value="NhaA"/>
</dbReference>
<feature type="transmembrane region" description="Helical" evidence="6">
    <location>
        <begin position="116"/>
        <end position="137"/>
    </location>
</feature>
<feature type="transmembrane region" description="Helical" evidence="6">
    <location>
        <begin position="347"/>
        <end position="371"/>
    </location>
</feature>
<dbReference type="HAMAP" id="MF_01844">
    <property type="entry name" value="NhaA"/>
    <property type="match status" value="1"/>
</dbReference>
<dbReference type="Proteomes" id="UP000564677">
    <property type="component" value="Unassembled WGS sequence"/>
</dbReference>
<evidence type="ECO:0000313" key="8">
    <source>
        <dbReference type="EMBL" id="NIJ65734.1"/>
    </source>
</evidence>
<comment type="catalytic activity">
    <reaction evidence="6">
        <text>Na(+)(in) + 2 H(+)(out) = Na(+)(out) + 2 H(+)(in)</text>
        <dbReference type="Rhea" id="RHEA:29251"/>
        <dbReference type="ChEBI" id="CHEBI:15378"/>
        <dbReference type="ChEBI" id="CHEBI:29101"/>
    </reaction>
</comment>
<dbReference type="GO" id="GO:0015385">
    <property type="term" value="F:sodium:proton antiporter activity"/>
    <property type="evidence" value="ECO:0007669"/>
    <property type="project" value="UniProtKB-UniRule"/>
</dbReference>
<feature type="transmembrane region" description="Helical" evidence="6">
    <location>
        <begin position="33"/>
        <end position="57"/>
    </location>
</feature>
<dbReference type="InterPro" id="IPR023171">
    <property type="entry name" value="Na/H_antiporter_dom_sf"/>
</dbReference>
<keyword evidence="6" id="KW-0813">Transport</keyword>
<feature type="transmembrane region" description="Helical" evidence="6">
    <location>
        <begin position="170"/>
        <end position="191"/>
    </location>
</feature>
<keyword evidence="6" id="KW-0050">Antiport</keyword>
<keyword evidence="4 6" id="KW-1133">Transmembrane helix</keyword>
<keyword evidence="3 6" id="KW-0812">Transmembrane</keyword>
<keyword evidence="5 6" id="KW-0472">Membrane</keyword>
<accession>A0A7X5V0M9</accession>
<dbReference type="Gene3D" id="1.20.1530.10">
    <property type="entry name" value="Na+/H+ antiporter like domain"/>
    <property type="match status" value="1"/>
</dbReference>
<dbReference type="AlphaFoldDB" id="A0A7X5V0M9"/>
<feature type="transmembrane region" description="Helical" evidence="6">
    <location>
        <begin position="383"/>
        <end position="400"/>
    </location>
</feature>
<comment type="similarity">
    <text evidence="6">Belongs to the NhaA Na(+)/H(+) (TC 2.A.33) antiporter family.</text>
</comment>
<evidence type="ECO:0000256" key="2">
    <source>
        <dbReference type="ARBA" id="ARBA00022475"/>
    </source>
</evidence>
<feature type="transmembrane region" description="Helical" evidence="6">
    <location>
        <begin position="77"/>
        <end position="95"/>
    </location>
</feature>
<feature type="region of interest" description="Disordered" evidence="7">
    <location>
        <begin position="407"/>
        <end position="428"/>
    </location>
</feature>
<reference evidence="8 9" key="1">
    <citation type="submission" date="2020-03" db="EMBL/GenBank/DDBJ databases">
        <title>Genomic Encyclopedia of Type Strains, Phase IV (KMG-IV): sequencing the most valuable type-strain genomes for metagenomic binning, comparative biology and taxonomic classification.</title>
        <authorList>
            <person name="Goeker M."/>
        </authorList>
    </citation>
    <scope>NUCLEOTIDE SEQUENCE [LARGE SCALE GENOMIC DNA]</scope>
    <source>
        <strain evidence="8 9">DSM 4733</strain>
    </source>
</reference>
<dbReference type="EMBL" id="JAASQV010000002">
    <property type="protein sequence ID" value="NIJ65734.1"/>
    <property type="molecule type" value="Genomic_DNA"/>
</dbReference>
<feature type="transmembrane region" description="Helical" evidence="6">
    <location>
        <begin position="143"/>
        <end position="163"/>
    </location>
</feature>
<evidence type="ECO:0000256" key="4">
    <source>
        <dbReference type="ARBA" id="ARBA00022989"/>
    </source>
</evidence>
<evidence type="ECO:0000256" key="7">
    <source>
        <dbReference type="SAM" id="MobiDB-lite"/>
    </source>
</evidence>
<evidence type="ECO:0000256" key="6">
    <source>
        <dbReference type="HAMAP-Rule" id="MF_01844"/>
    </source>
</evidence>
<dbReference type="NCBIfam" id="NF007112">
    <property type="entry name" value="PRK09561.1"/>
    <property type="match status" value="1"/>
</dbReference>
<dbReference type="PANTHER" id="PTHR30341:SF0">
    <property type="entry name" value="NA(+)_H(+) ANTIPORTER NHAA"/>
    <property type="match status" value="1"/>
</dbReference>
<keyword evidence="6" id="KW-0915">Sodium</keyword>
<feature type="transmembrane region" description="Helical" evidence="6">
    <location>
        <begin position="197"/>
        <end position="216"/>
    </location>
</feature>
<comment type="caution">
    <text evidence="8">The sequence shown here is derived from an EMBL/GenBank/DDBJ whole genome shotgun (WGS) entry which is preliminary data.</text>
</comment>